<dbReference type="InterPro" id="IPR012677">
    <property type="entry name" value="Nucleotide-bd_a/b_plait_sf"/>
</dbReference>
<dbReference type="InterPro" id="IPR044742">
    <property type="entry name" value="DEAD/DEAH_RhlB"/>
</dbReference>
<keyword evidence="1 7" id="KW-0547">Nucleotide-binding</keyword>
<dbReference type="InterPro" id="IPR000629">
    <property type="entry name" value="RNA-helicase_DEAD-box_CS"/>
</dbReference>
<name>A0A395WCU4_9FIRM</name>
<evidence type="ECO:0000256" key="3">
    <source>
        <dbReference type="ARBA" id="ARBA00022806"/>
    </source>
</evidence>
<dbReference type="GO" id="GO:0005829">
    <property type="term" value="C:cytosol"/>
    <property type="evidence" value="ECO:0007669"/>
    <property type="project" value="TreeGrafter"/>
</dbReference>
<dbReference type="SUPFAM" id="SSF52540">
    <property type="entry name" value="P-loop containing nucleoside triphosphate hydrolases"/>
    <property type="match status" value="1"/>
</dbReference>
<reference evidence="11 12" key="1">
    <citation type="submission" date="2018-08" db="EMBL/GenBank/DDBJ databases">
        <title>A genome reference for cultivated species of the human gut microbiota.</title>
        <authorList>
            <person name="Zou Y."/>
            <person name="Xue W."/>
            <person name="Luo G."/>
        </authorList>
    </citation>
    <scope>NUCLEOTIDE SEQUENCE [LARGE SCALE GENOMIC DNA]</scope>
    <source>
        <strain evidence="11 12">AF15-20</strain>
    </source>
</reference>
<dbReference type="RefSeq" id="WP_118324367.1">
    <property type="nucleotide sequence ID" value="NZ_QRYH01000005.1"/>
</dbReference>
<comment type="caution">
    <text evidence="11">The sequence shown here is derived from an EMBL/GenBank/DDBJ whole genome shotgun (WGS) entry which is preliminary data.</text>
</comment>
<dbReference type="PROSITE" id="PS51195">
    <property type="entry name" value="Q_MOTIF"/>
    <property type="match status" value="1"/>
</dbReference>
<evidence type="ECO:0000313" key="11">
    <source>
        <dbReference type="EMBL" id="RGU94112.1"/>
    </source>
</evidence>
<dbReference type="SMART" id="SM00487">
    <property type="entry name" value="DEXDc"/>
    <property type="match status" value="1"/>
</dbReference>
<keyword evidence="2 7" id="KW-0378">Hydrolase</keyword>
<feature type="domain" description="Helicase ATP-binding" evidence="8">
    <location>
        <begin position="32"/>
        <end position="202"/>
    </location>
</feature>
<dbReference type="InterPro" id="IPR011545">
    <property type="entry name" value="DEAD/DEAH_box_helicase_dom"/>
</dbReference>
<dbReference type="PANTHER" id="PTHR47959">
    <property type="entry name" value="ATP-DEPENDENT RNA HELICASE RHLE-RELATED"/>
    <property type="match status" value="1"/>
</dbReference>
<sequence length="475" mass="54124">MTFEQMNLDKNIIQALHTLGYEKPLPVQEQVIPNILSGTDCIVKSRTGSGKTASFAIPIIQNIEIDERSPQALVLTPTRELALQIQQDFDRIGTFKKIKTLPIFGKQPFKFQKEDLKQRCHVVIGTPGRVLDHLQQHTLDPEKIKYVVLDEADEMLNMNFLDEVQAILKYMPKKHVTCLFSATYPAVIQRMSKKYLYKPAKVDLTSTNKPNILEEAYHVNEEHKELFLLHLLALKKPESCMIFCKTQARVDEVYACLEKNQVSVDKIHGGMMQEERLSHMRRFKKGKVRILVCTDVASRGIDVFKVEMIINYDMPSPVETYTHRIGRSGRVDEQGLAISLVNEYDGVRKEKLEEYLGYNLPFKDEGEVYLSDLDVLDSLKESNRVVVDKSKDLRKGITKIYLNGGRNKKIRPGDIVGAICEIDGVTVDDIGVIQVQDHQSYVDILNDKGKLVLKNLKTIKGKTLRIQKAKNGFGH</sequence>
<dbReference type="PROSITE" id="PS51194">
    <property type="entry name" value="HELICASE_CTER"/>
    <property type="match status" value="1"/>
</dbReference>
<protein>
    <submittedName>
        <fullName evidence="11">ATP-dependent helicase</fullName>
    </submittedName>
</protein>
<dbReference type="GO" id="GO:0005524">
    <property type="term" value="F:ATP binding"/>
    <property type="evidence" value="ECO:0007669"/>
    <property type="project" value="UniProtKB-KW"/>
</dbReference>
<dbReference type="Pfam" id="PF00271">
    <property type="entry name" value="Helicase_C"/>
    <property type="match status" value="1"/>
</dbReference>
<keyword evidence="3 7" id="KW-0347">Helicase</keyword>
<dbReference type="PANTHER" id="PTHR47959:SF1">
    <property type="entry name" value="ATP-DEPENDENT RNA HELICASE DBPA"/>
    <property type="match status" value="1"/>
</dbReference>
<dbReference type="PROSITE" id="PS00039">
    <property type="entry name" value="DEAD_ATP_HELICASE"/>
    <property type="match status" value="1"/>
</dbReference>
<dbReference type="EMBL" id="QRYQ01000001">
    <property type="protein sequence ID" value="RGU94112.1"/>
    <property type="molecule type" value="Genomic_DNA"/>
</dbReference>
<comment type="similarity">
    <text evidence="5 7">Belongs to the DEAD box helicase family.</text>
</comment>
<evidence type="ECO:0000259" key="9">
    <source>
        <dbReference type="PROSITE" id="PS51194"/>
    </source>
</evidence>
<feature type="domain" description="Helicase C-terminal" evidence="9">
    <location>
        <begin position="226"/>
        <end position="374"/>
    </location>
</feature>
<dbReference type="Pfam" id="PF03880">
    <property type="entry name" value="DbpA"/>
    <property type="match status" value="1"/>
</dbReference>
<dbReference type="InterPro" id="IPR027417">
    <property type="entry name" value="P-loop_NTPase"/>
</dbReference>
<dbReference type="InterPro" id="IPR050079">
    <property type="entry name" value="DEAD_box_RNA_helicase"/>
</dbReference>
<evidence type="ECO:0000256" key="2">
    <source>
        <dbReference type="ARBA" id="ARBA00022801"/>
    </source>
</evidence>
<dbReference type="InterPro" id="IPR001650">
    <property type="entry name" value="Helicase_C-like"/>
</dbReference>
<evidence type="ECO:0000259" key="10">
    <source>
        <dbReference type="PROSITE" id="PS51195"/>
    </source>
</evidence>
<dbReference type="Gene3D" id="3.30.70.330">
    <property type="match status" value="1"/>
</dbReference>
<accession>A0A395WCU4</accession>
<dbReference type="GeneID" id="66579186"/>
<dbReference type="InterPro" id="IPR014001">
    <property type="entry name" value="Helicase_ATP-bd"/>
</dbReference>
<keyword evidence="4 7" id="KW-0067">ATP-binding</keyword>
<proteinExistence type="inferred from homology"/>
<evidence type="ECO:0000256" key="7">
    <source>
        <dbReference type="RuleBase" id="RU000492"/>
    </source>
</evidence>
<dbReference type="CDD" id="cd00268">
    <property type="entry name" value="DEADc"/>
    <property type="match status" value="1"/>
</dbReference>
<evidence type="ECO:0000256" key="4">
    <source>
        <dbReference type="ARBA" id="ARBA00022840"/>
    </source>
</evidence>
<feature type="short sequence motif" description="Q motif" evidence="6">
    <location>
        <begin position="1"/>
        <end position="29"/>
    </location>
</feature>
<evidence type="ECO:0000256" key="6">
    <source>
        <dbReference type="PROSITE-ProRule" id="PRU00552"/>
    </source>
</evidence>
<gene>
    <name evidence="11" type="ORF">DWW32_00940</name>
</gene>
<evidence type="ECO:0000313" key="12">
    <source>
        <dbReference type="Proteomes" id="UP000265489"/>
    </source>
</evidence>
<feature type="domain" description="DEAD-box RNA helicase Q" evidence="10">
    <location>
        <begin position="1"/>
        <end position="29"/>
    </location>
</feature>
<dbReference type="CDD" id="cd18787">
    <property type="entry name" value="SF2_C_DEAD"/>
    <property type="match status" value="1"/>
</dbReference>
<dbReference type="GO" id="GO:0016787">
    <property type="term" value="F:hydrolase activity"/>
    <property type="evidence" value="ECO:0007669"/>
    <property type="project" value="UniProtKB-KW"/>
</dbReference>
<dbReference type="Pfam" id="PF00270">
    <property type="entry name" value="DEAD"/>
    <property type="match status" value="1"/>
</dbReference>
<evidence type="ECO:0000256" key="5">
    <source>
        <dbReference type="ARBA" id="ARBA00038437"/>
    </source>
</evidence>
<dbReference type="GO" id="GO:0003676">
    <property type="term" value="F:nucleic acid binding"/>
    <property type="evidence" value="ECO:0007669"/>
    <property type="project" value="InterPro"/>
</dbReference>
<dbReference type="PROSITE" id="PS51192">
    <property type="entry name" value="HELICASE_ATP_BIND_1"/>
    <property type="match status" value="1"/>
</dbReference>
<dbReference type="Gene3D" id="3.40.50.300">
    <property type="entry name" value="P-loop containing nucleotide triphosphate hydrolases"/>
    <property type="match status" value="2"/>
</dbReference>
<evidence type="ECO:0000259" key="8">
    <source>
        <dbReference type="PROSITE" id="PS51192"/>
    </source>
</evidence>
<evidence type="ECO:0000256" key="1">
    <source>
        <dbReference type="ARBA" id="ARBA00022741"/>
    </source>
</evidence>
<dbReference type="Proteomes" id="UP000265489">
    <property type="component" value="Unassembled WGS sequence"/>
</dbReference>
<dbReference type="GO" id="GO:0003724">
    <property type="term" value="F:RNA helicase activity"/>
    <property type="evidence" value="ECO:0007669"/>
    <property type="project" value="InterPro"/>
</dbReference>
<dbReference type="AlphaFoldDB" id="A0A395WCU4"/>
<dbReference type="InterPro" id="IPR014014">
    <property type="entry name" value="RNA_helicase_DEAD_Q_motif"/>
</dbReference>
<dbReference type="InterPro" id="IPR005580">
    <property type="entry name" value="DbpA/CsdA_RNA-bd_dom"/>
</dbReference>
<dbReference type="SMART" id="SM00490">
    <property type="entry name" value="HELICc"/>
    <property type="match status" value="1"/>
</dbReference>
<organism evidence="11 12">
    <name type="scientific">Holdemanella biformis</name>
    <dbReference type="NCBI Taxonomy" id="1735"/>
    <lineage>
        <taxon>Bacteria</taxon>
        <taxon>Bacillati</taxon>
        <taxon>Bacillota</taxon>
        <taxon>Erysipelotrichia</taxon>
        <taxon>Erysipelotrichales</taxon>
        <taxon>Erysipelotrichaceae</taxon>
        <taxon>Holdemanella</taxon>
    </lineage>
</organism>